<proteinExistence type="predicted"/>
<dbReference type="InterPro" id="IPR036249">
    <property type="entry name" value="Thioredoxin-like_sf"/>
</dbReference>
<keyword evidence="1" id="KW-0479">Metal-binding</keyword>
<dbReference type="SMART" id="SM00184">
    <property type="entry name" value="RING"/>
    <property type="match status" value="1"/>
</dbReference>
<evidence type="ECO:0000256" key="4">
    <source>
        <dbReference type="PROSITE-ProRule" id="PRU00175"/>
    </source>
</evidence>
<dbReference type="Proteomes" id="UP001431209">
    <property type="component" value="Unassembled WGS sequence"/>
</dbReference>
<keyword evidence="3" id="KW-0862">Zinc</keyword>
<evidence type="ECO:0000313" key="7">
    <source>
        <dbReference type="Proteomes" id="UP001431209"/>
    </source>
</evidence>
<dbReference type="GO" id="GO:0008270">
    <property type="term" value="F:zinc ion binding"/>
    <property type="evidence" value="ECO:0007669"/>
    <property type="project" value="UniProtKB-KW"/>
</dbReference>
<feature type="domain" description="RING-type" evidence="5">
    <location>
        <begin position="6"/>
        <end position="57"/>
    </location>
</feature>
<dbReference type="InterPro" id="IPR013083">
    <property type="entry name" value="Znf_RING/FYVE/PHD"/>
</dbReference>
<dbReference type="Pfam" id="PF00578">
    <property type="entry name" value="AhpC-TSA"/>
    <property type="match status" value="1"/>
</dbReference>
<dbReference type="PROSITE" id="PS00518">
    <property type="entry name" value="ZF_RING_1"/>
    <property type="match status" value="1"/>
</dbReference>
<dbReference type="SUPFAM" id="SSF52833">
    <property type="entry name" value="Thioredoxin-like"/>
    <property type="match status" value="1"/>
</dbReference>
<feature type="non-terminal residue" evidence="6">
    <location>
        <position position="413"/>
    </location>
</feature>
<accession>A0AAW2Z4N2</accession>
<protein>
    <submittedName>
        <fullName evidence="6">HEI10</fullName>
    </submittedName>
</protein>
<evidence type="ECO:0000256" key="3">
    <source>
        <dbReference type="ARBA" id="ARBA00022833"/>
    </source>
</evidence>
<organism evidence="6 7">
    <name type="scientific">Acrasis kona</name>
    <dbReference type="NCBI Taxonomy" id="1008807"/>
    <lineage>
        <taxon>Eukaryota</taxon>
        <taxon>Discoba</taxon>
        <taxon>Heterolobosea</taxon>
        <taxon>Tetramitia</taxon>
        <taxon>Eutetramitia</taxon>
        <taxon>Acrasidae</taxon>
        <taxon>Acrasis</taxon>
    </lineage>
</organism>
<dbReference type="InterPro" id="IPR000866">
    <property type="entry name" value="AhpC/TSA"/>
</dbReference>
<comment type="caution">
    <text evidence="6">The sequence shown here is derived from an EMBL/GenBank/DDBJ whole genome shotgun (WGS) entry which is preliminary data.</text>
</comment>
<name>A0AAW2Z4N2_9EUKA</name>
<evidence type="ECO:0000313" key="6">
    <source>
        <dbReference type="EMBL" id="KAL0484066.1"/>
    </source>
</evidence>
<reference evidence="6 7" key="1">
    <citation type="submission" date="2024-03" db="EMBL/GenBank/DDBJ databases">
        <title>The Acrasis kona genome and developmental transcriptomes reveal deep origins of eukaryotic multicellular pathways.</title>
        <authorList>
            <person name="Sheikh S."/>
            <person name="Fu C.-J."/>
            <person name="Brown M.W."/>
            <person name="Baldauf S.L."/>
        </authorList>
    </citation>
    <scope>NUCLEOTIDE SEQUENCE [LARGE SCALE GENOMIC DNA]</scope>
    <source>
        <strain evidence="6 7">ATCC MYA-3509</strain>
    </source>
</reference>
<dbReference type="InterPro" id="IPR017907">
    <property type="entry name" value="Znf_RING_CS"/>
</dbReference>
<dbReference type="PROSITE" id="PS50089">
    <property type="entry name" value="ZF_RING_2"/>
    <property type="match status" value="1"/>
</dbReference>
<evidence type="ECO:0000256" key="2">
    <source>
        <dbReference type="ARBA" id="ARBA00022771"/>
    </source>
</evidence>
<dbReference type="GO" id="GO:0016209">
    <property type="term" value="F:antioxidant activity"/>
    <property type="evidence" value="ECO:0007669"/>
    <property type="project" value="InterPro"/>
</dbReference>
<dbReference type="InterPro" id="IPR001841">
    <property type="entry name" value="Znf_RING"/>
</dbReference>
<evidence type="ECO:0000256" key="1">
    <source>
        <dbReference type="ARBA" id="ARBA00022723"/>
    </source>
</evidence>
<dbReference type="SUPFAM" id="SSF57850">
    <property type="entry name" value="RING/U-box"/>
    <property type="match status" value="1"/>
</dbReference>
<dbReference type="EMBL" id="JAOPGA020001019">
    <property type="protein sequence ID" value="KAL0484066.1"/>
    <property type="molecule type" value="Genomic_DNA"/>
</dbReference>
<dbReference type="AlphaFoldDB" id="A0AAW2Z4N2"/>
<dbReference type="Gene3D" id="3.30.40.10">
    <property type="entry name" value="Zinc/RING finger domain, C3HC4 (zinc finger)"/>
    <property type="match status" value="1"/>
</dbReference>
<keyword evidence="7" id="KW-1185">Reference proteome</keyword>
<dbReference type="Gene3D" id="3.40.30.10">
    <property type="entry name" value="Glutaredoxin"/>
    <property type="match status" value="1"/>
</dbReference>
<dbReference type="GO" id="GO:0016491">
    <property type="term" value="F:oxidoreductase activity"/>
    <property type="evidence" value="ECO:0007669"/>
    <property type="project" value="InterPro"/>
</dbReference>
<gene>
    <name evidence="6" type="ORF">AKO1_004672</name>
</gene>
<keyword evidence="2 4" id="KW-0863">Zinc-finger</keyword>
<sequence>MVHCHCARCDADNSNTLSLLKKKPESLPRPLEPCGHVLCASCLNKLKSKDGVCPLCDFYNQSNKEQPLDIVKKALPSFRYTILVFCTEKFPEYCEVYLKDLNDYTKSLRSLGGEVICVTDENQDTVDVAVESYGFTFKVITDIKESIASHYDIVDMTLKKKLKRLSANLLTNRKSLEVKRASIRKSAQFGESLTIDVPDDIRPPSVIVISKYKKTPLSIYKSNDLWYRPQHIEKFIRTYFYKKDHQKSLQHVTKEEGEQRFKDVMSHLPSRSAFSEYVQSRSPNYLNLIKFFDDLDLLISSYGNFNVTGRKSSVDPSTLSNQLFTKYFTSTSKFDISGSLGSEYFNLIKCFDIDADGTPSIKRDDHYLQKASEGKHVFENAAGLIEKLLQKKVFDSDFIESPEYTKILPTLLA</sequence>
<evidence type="ECO:0000259" key="5">
    <source>
        <dbReference type="PROSITE" id="PS50089"/>
    </source>
</evidence>